<feature type="compositionally biased region" description="Low complexity" evidence="1">
    <location>
        <begin position="1252"/>
        <end position="1274"/>
    </location>
</feature>
<feature type="compositionally biased region" description="Polar residues" evidence="1">
    <location>
        <begin position="1174"/>
        <end position="1183"/>
    </location>
</feature>
<gene>
    <name evidence="4" type="primary">AVEN_27869_1</name>
    <name evidence="4" type="ORF">NPIL_54251</name>
</gene>
<evidence type="ECO:0000256" key="1">
    <source>
        <dbReference type="SAM" id="MobiDB-lite"/>
    </source>
</evidence>
<feature type="compositionally biased region" description="Low complexity" evidence="1">
    <location>
        <begin position="1104"/>
        <end position="1113"/>
    </location>
</feature>
<feature type="compositionally biased region" description="Polar residues" evidence="1">
    <location>
        <begin position="1093"/>
        <end position="1103"/>
    </location>
</feature>
<dbReference type="Gene3D" id="2.170.140.10">
    <property type="entry name" value="Chitin binding domain"/>
    <property type="match status" value="1"/>
</dbReference>
<accession>A0A8X6N299</accession>
<feature type="compositionally biased region" description="Polar residues" evidence="1">
    <location>
        <begin position="954"/>
        <end position="974"/>
    </location>
</feature>
<comment type="caution">
    <text evidence="4">The sequence shown here is derived from an EMBL/GenBank/DDBJ whole genome shotgun (WGS) entry which is preliminary data.</text>
</comment>
<dbReference type="PROSITE" id="PS50940">
    <property type="entry name" value="CHIT_BIND_II"/>
    <property type="match status" value="1"/>
</dbReference>
<evidence type="ECO:0000313" key="4">
    <source>
        <dbReference type="EMBL" id="GFS90131.1"/>
    </source>
</evidence>
<dbReference type="InterPro" id="IPR002557">
    <property type="entry name" value="Chitin-bd_dom"/>
</dbReference>
<evidence type="ECO:0000259" key="3">
    <source>
        <dbReference type="PROSITE" id="PS50940"/>
    </source>
</evidence>
<dbReference type="InterPro" id="IPR052976">
    <property type="entry name" value="Scoloptoxin-like"/>
</dbReference>
<feature type="signal peptide" evidence="2">
    <location>
        <begin position="1"/>
        <end position="22"/>
    </location>
</feature>
<keyword evidence="5" id="KW-1185">Reference proteome</keyword>
<sequence>MMIFWTSWQTLLLAGLIILSHGAEEKESLSSNTTEPDYYTNEDYPDNYDDYQNRDYPDYYGASPDREGRRRSLPDDEGNVPEPMSEEHFLKQLQSTIPGIPGVDYPLFQSVPETSFKCQNQRNPGFYGDVEAQCQVFHICQEDDRHDSFLCPVGTVFNQMNFICDWWFNFKCDDTPTFFHLNAQYYTSSGATPGSVMIQETMKKMRSFRDARRPKPSIMKISMRTVQSDFSGGKSMMNMDNLRQMAEMERQRIMNLFSPKMRPLNFWKRLRTTTNKNGEGDDTDVQISPTSAASPARNEDFKSLASTDHFDLYSNPEYLTTSIVTTGATQALISTSHGPPITFESNNHSELQNHADNTTGFESTPTDIQAQSNVTDHIQLQEHTDDELVSEYTPYSVHEFNKISSENIEANTSSTKITSFDDEGIKVLLTIPTETVIMTNDTTTGPQDYSSENSSNDIFSMVDLNVLNSTELLKPLTEKNLDINFLRMNNPKKGNELSEFSPFSEVTSTSLPVFHPSSEISFRFNPEIGNGSVATIGNGTHVSVSVTIRAGISRLKWRRIPHGKKRKTLRLKNASLERPDISGDSLMDDIVFRKRPMKSKKLRSRIMWIPTKNSTLSRKSHWKIFLSSRPQNTNSHNTREGSEQMQKAGLTGNSITPIRIQDMESENKNEELEVVQTDKIPLSSQTDSTSEALMTESTKLAFSLIAASEPTIHNASFVPELSIHTTLSGNFNDTKSSRLKSHENLTHLGETIDCAALCIKLLKSLSTEKNYEENITEMSLATDVFETSPTFTDDINFSNSTEENQFGRRSYLGVSPSDQWAVKYDPGPNCDEDQDSDKILVRGWSVIIDSGSVTKEKTVKRRRCKNKFDDSKMIVMQSLLPDHQTTPNEKVPKDVYHKTTNEQKISFGSMDQQYWLTLVKNWLEASPSSKPKLVGGKDHSINQWNRNRNEQNEGSGSWPSDQRTKSNYNGFQNTKSRDFQGQKSPDLANSATNKNTNVMNSNYDWSNDDNRKREWRTKDKSNVKNSKTNYGGSSNQKGFMKTGAKQKGNNDWQYDVWSSQSDRKEWLVDIARKNENDGVFGNDYNRGRRDWSFSGNDRSNSRPNDTSHSTSSSKDSDNSFRPRSGSQDWYSENIRSSSGGNDWSDRQKFPTHPRNKAKRDQDEWFMSSEENKKVAQTQRSIRSWNDDNPDWDSMNKRILKKPEGMRNFPIDQRNINPWSSGSSNSWSSDMPDKSWSSDIPNKPRSSDIPNKSWSSDTPDTPWSSDTPNTPWSSDMPNKPWSDSSNRPWSSDASNRPWSS</sequence>
<dbReference type="Pfam" id="PF01607">
    <property type="entry name" value="CBM_14"/>
    <property type="match status" value="1"/>
</dbReference>
<protein>
    <recommendedName>
        <fullName evidence="3">Chitin-binding type-2 domain-containing protein</fullName>
    </recommendedName>
</protein>
<feature type="region of interest" description="Disordered" evidence="1">
    <location>
        <begin position="629"/>
        <end position="648"/>
    </location>
</feature>
<proteinExistence type="predicted"/>
<feature type="compositionally biased region" description="Basic and acidic residues" evidence="1">
    <location>
        <begin position="1008"/>
        <end position="1022"/>
    </location>
</feature>
<feature type="region of interest" description="Disordered" evidence="1">
    <location>
        <begin position="927"/>
        <end position="1051"/>
    </location>
</feature>
<evidence type="ECO:0000256" key="2">
    <source>
        <dbReference type="SAM" id="SignalP"/>
    </source>
</evidence>
<dbReference type="GO" id="GO:0008061">
    <property type="term" value="F:chitin binding"/>
    <property type="evidence" value="ECO:0007669"/>
    <property type="project" value="InterPro"/>
</dbReference>
<dbReference type="InterPro" id="IPR036508">
    <property type="entry name" value="Chitin-bd_dom_sf"/>
</dbReference>
<feature type="compositionally biased region" description="Basic and acidic residues" evidence="1">
    <location>
        <begin position="64"/>
        <end position="74"/>
    </location>
</feature>
<dbReference type="PANTHER" id="PTHR22933">
    <property type="entry name" value="FI18007P1-RELATED"/>
    <property type="match status" value="1"/>
</dbReference>
<dbReference type="PANTHER" id="PTHR22933:SF43">
    <property type="entry name" value="LP10131P"/>
    <property type="match status" value="1"/>
</dbReference>
<keyword evidence="2" id="KW-0732">Signal</keyword>
<reference evidence="4" key="1">
    <citation type="submission" date="2020-08" db="EMBL/GenBank/DDBJ databases">
        <title>Multicomponent nature underlies the extraordinary mechanical properties of spider dragline silk.</title>
        <authorList>
            <person name="Kono N."/>
            <person name="Nakamura H."/>
            <person name="Mori M."/>
            <person name="Yoshida Y."/>
            <person name="Ohtoshi R."/>
            <person name="Malay A.D."/>
            <person name="Moran D.A.P."/>
            <person name="Tomita M."/>
            <person name="Numata K."/>
            <person name="Arakawa K."/>
        </authorList>
    </citation>
    <scope>NUCLEOTIDE SEQUENCE</scope>
</reference>
<organism evidence="4 5">
    <name type="scientific">Nephila pilipes</name>
    <name type="common">Giant wood spider</name>
    <name type="synonym">Nephila maculata</name>
    <dbReference type="NCBI Taxonomy" id="299642"/>
    <lineage>
        <taxon>Eukaryota</taxon>
        <taxon>Metazoa</taxon>
        <taxon>Ecdysozoa</taxon>
        <taxon>Arthropoda</taxon>
        <taxon>Chelicerata</taxon>
        <taxon>Arachnida</taxon>
        <taxon>Araneae</taxon>
        <taxon>Araneomorphae</taxon>
        <taxon>Entelegynae</taxon>
        <taxon>Araneoidea</taxon>
        <taxon>Nephilidae</taxon>
        <taxon>Nephila</taxon>
    </lineage>
</organism>
<feature type="compositionally biased region" description="Polar residues" evidence="1">
    <location>
        <begin position="1023"/>
        <end position="1037"/>
    </location>
</feature>
<feature type="non-terminal residue" evidence="4">
    <location>
        <position position="1299"/>
    </location>
</feature>
<dbReference type="SUPFAM" id="SSF57625">
    <property type="entry name" value="Invertebrate chitin-binding proteins"/>
    <property type="match status" value="1"/>
</dbReference>
<feature type="compositionally biased region" description="Polar residues" evidence="1">
    <location>
        <begin position="1124"/>
        <end position="1141"/>
    </location>
</feature>
<feature type="region of interest" description="Disordered" evidence="1">
    <location>
        <begin position="1076"/>
        <end position="1299"/>
    </location>
</feature>
<feature type="domain" description="Chitin-binding type-2" evidence="3">
    <location>
        <begin position="115"/>
        <end position="174"/>
    </location>
</feature>
<feature type="region of interest" description="Disordered" evidence="1">
    <location>
        <begin position="273"/>
        <end position="298"/>
    </location>
</feature>
<dbReference type="SMART" id="SM00494">
    <property type="entry name" value="ChtBD2"/>
    <property type="match status" value="1"/>
</dbReference>
<feature type="chain" id="PRO_5036474099" description="Chitin-binding type-2 domain-containing protein" evidence="2">
    <location>
        <begin position="23"/>
        <end position="1299"/>
    </location>
</feature>
<feature type="compositionally biased region" description="Polar residues" evidence="1">
    <location>
        <begin position="1280"/>
        <end position="1299"/>
    </location>
</feature>
<name>A0A8X6N299_NEPPI</name>
<feature type="compositionally biased region" description="Low complexity" evidence="1">
    <location>
        <begin position="1218"/>
        <end position="1228"/>
    </location>
</feature>
<dbReference type="GO" id="GO:0005576">
    <property type="term" value="C:extracellular region"/>
    <property type="evidence" value="ECO:0007669"/>
    <property type="project" value="InterPro"/>
</dbReference>
<dbReference type="OrthoDB" id="6426309at2759"/>
<feature type="compositionally biased region" description="Polar residues" evidence="1">
    <location>
        <begin position="981"/>
        <end position="1005"/>
    </location>
</feature>
<evidence type="ECO:0000313" key="5">
    <source>
        <dbReference type="Proteomes" id="UP000887013"/>
    </source>
</evidence>
<dbReference type="Proteomes" id="UP000887013">
    <property type="component" value="Unassembled WGS sequence"/>
</dbReference>
<dbReference type="EMBL" id="BMAW01004635">
    <property type="protein sequence ID" value="GFS90131.1"/>
    <property type="molecule type" value="Genomic_DNA"/>
</dbReference>
<feature type="region of interest" description="Disordered" evidence="1">
    <location>
        <begin position="24"/>
        <end position="86"/>
    </location>
</feature>